<evidence type="ECO:0000313" key="7">
    <source>
        <dbReference type="EMBL" id="CAE4570044.1"/>
    </source>
</evidence>
<reference evidence="7" key="1">
    <citation type="submission" date="2021-01" db="EMBL/GenBank/DDBJ databases">
        <authorList>
            <person name="Corre E."/>
            <person name="Pelletier E."/>
            <person name="Niang G."/>
            <person name="Scheremetjew M."/>
            <person name="Finn R."/>
            <person name="Kale V."/>
            <person name="Holt S."/>
            <person name="Cochrane G."/>
            <person name="Meng A."/>
            <person name="Brown T."/>
            <person name="Cohen L."/>
        </authorList>
    </citation>
    <scope>NUCLEOTIDE SEQUENCE</scope>
    <source>
        <strain evidence="7">CCMP3105</strain>
    </source>
</reference>
<evidence type="ECO:0000256" key="5">
    <source>
        <dbReference type="PIRSR" id="PIRSR017617-1"/>
    </source>
</evidence>
<keyword evidence="3" id="KW-0663">Pyridoxal phosphate</keyword>
<dbReference type="InterPro" id="IPR015424">
    <property type="entry name" value="PyrdxlP-dep_Trfase"/>
</dbReference>
<evidence type="ECO:0000256" key="1">
    <source>
        <dbReference type="ARBA" id="ARBA00001933"/>
    </source>
</evidence>
<dbReference type="PIRSF" id="PIRSF017617">
    <property type="entry name" value="Thr_aldolase"/>
    <property type="match status" value="1"/>
</dbReference>
<gene>
    <name evidence="7" type="ORF">AMON00008_LOCUS9663</name>
</gene>
<sequence length="372" mass="39917">MGLLDIRSLFSGRMGLLDFRSDTVTRPTQAMVQAMTSAELGDDVLGDDPTVLALEEEAAGLLGKEAAVFVPSGTMSNQLGLRVHVGPLEEVLCDHRAHIHVWEVGGIHAHCGASVVAVPPREGQRFLCGEAVKEYVRTDHSLYHQPITKLLSLENTINGDVVPLSMLAEATAAARQLGLAAHMDGARLFNAAVASGTDMADYGRLFDTVSICLSKGLGAPIGSVLCGSAELVRRARHFRKLYGGGMRQAGILAAAGRYALKHHVSRLQEDHENAAFVADGLEELGFSVQRPVETNMVWCAPPPQLSLPFQELQARLRLEDGILLGSPYAGPGGRNPFGKAKHNMRIVTHLDAPRSAARTLLASLAKHLRRGL</sequence>
<organism evidence="7">
    <name type="scientific">Alexandrium monilatum</name>
    <dbReference type="NCBI Taxonomy" id="311494"/>
    <lineage>
        <taxon>Eukaryota</taxon>
        <taxon>Sar</taxon>
        <taxon>Alveolata</taxon>
        <taxon>Dinophyceae</taxon>
        <taxon>Gonyaulacales</taxon>
        <taxon>Pyrocystaceae</taxon>
        <taxon>Alexandrium</taxon>
    </lineage>
</organism>
<evidence type="ECO:0000259" key="6">
    <source>
        <dbReference type="Pfam" id="PF01212"/>
    </source>
</evidence>
<dbReference type="EMBL" id="HBNR01014862">
    <property type="protein sequence ID" value="CAE4570044.1"/>
    <property type="molecule type" value="Transcribed_RNA"/>
</dbReference>
<dbReference type="GO" id="GO:0006545">
    <property type="term" value="P:glycine biosynthetic process"/>
    <property type="evidence" value="ECO:0007669"/>
    <property type="project" value="TreeGrafter"/>
</dbReference>
<evidence type="ECO:0000256" key="2">
    <source>
        <dbReference type="ARBA" id="ARBA00006966"/>
    </source>
</evidence>
<dbReference type="GO" id="GO:0008732">
    <property type="term" value="F:L-allo-threonine aldolase activity"/>
    <property type="evidence" value="ECO:0007669"/>
    <property type="project" value="TreeGrafter"/>
</dbReference>
<dbReference type="GO" id="GO:0006567">
    <property type="term" value="P:L-threonine catabolic process"/>
    <property type="evidence" value="ECO:0007669"/>
    <property type="project" value="TreeGrafter"/>
</dbReference>
<dbReference type="AlphaFoldDB" id="A0A7S4Q254"/>
<comment type="cofactor">
    <cofactor evidence="1">
        <name>pyridoxal 5'-phosphate</name>
        <dbReference type="ChEBI" id="CHEBI:597326"/>
    </cofactor>
</comment>
<evidence type="ECO:0000256" key="4">
    <source>
        <dbReference type="ARBA" id="ARBA00023239"/>
    </source>
</evidence>
<dbReference type="PANTHER" id="PTHR48097">
    <property type="entry name" value="L-THREONINE ALDOLASE-RELATED"/>
    <property type="match status" value="1"/>
</dbReference>
<dbReference type="PANTHER" id="PTHR48097:SF9">
    <property type="entry name" value="L-THREONINE ALDOLASE"/>
    <property type="match status" value="1"/>
</dbReference>
<dbReference type="InterPro" id="IPR023603">
    <property type="entry name" value="Low_specificity_L-TA-like"/>
</dbReference>
<dbReference type="Gene3D" id="3.90.1150.10">
    <property type="entry name" value="Aspartate Aminotransferase, domain 1"/>
    <property type="match status" value="1"/>
</dbReference>
<dbReference type="InterPro" id="IPR015421">
    <property type="entry name" value="PyrdxlP-dep_Trfase_major"/>
</dbReference>
<feature type="domain" description="Aromatic amino acid beta-eliminating lyase/threonine aldolase" evidence="6">
    <location>
        <begin position="18"/>
        <end position="297"/>
    </location>
</feature>
<feature type="modified residue" description="N6-(pyridoxal phosphate)lysine" evidence="5">
    <location>
        <position position="215"/>
    </location>
</feature>
<dbReference type="SUPFAM" id="SSF53383">
    <property type="entry name" value="PLP-dependent transferases"/>
    <property type="match status" value="1"/>
</dbReference>
<dbReference type="InterPro" id="IPR015422">
    <property type="entry name" value="PyrdxlP-dep_Trfase_small"/>
</dbReference>
<name>A0A7S4Q254_9DINO</name>
<keyword evidence="4" id="KW-0456">Lyase</keyword>
<dbReference type="Gene3D" id="3.40.640.10">
    <property type="entry name" value="Type I PLP-dependent aspartate aminotransferase-like (Major domain)"/>
    <property type="match status" value="1"/>
</dbReference>
<comment type="similarity">
    <text evidence="2">Belongs to the threonine aldolase family.</text>
</comment>
<evidence type="ECO:0000256" key="3">
    <source>
        <dbReference type="ARBA" id="ARBA00022898"/>
    </source>
</evidence>
<dbReference type="FunFam" id="3.40.640.10:FF:000030">
    <property type="entry name" value="Low-specificity L-threonine aldolase"/>
    <property type="match status" value="1"/>
</dbReference>
<dbReference type="Pfam" id="PF01212">
    <property type="entry name" value="Beta_elim_lyase"/>
    <property type="match status" value="1"/>
</dbReference>
<proteinExistence type="inferred from homology"/>
<dbReference type="GO" id="GO:0005829">
    <property type="term" value="C:cytosol"/>
    <property type="evidence" value="ECO:0007669"/>
    <property type="project" value="TreeGrafter"/>
</dbReference>
<protein>
    <recommendedName>
        <fullName evidence="6">Aromatic amino acid beta-eliminating lyase/threonine aldolase domain-containing protein</fullName>
    </recommendedName>
</protein>
<dbReference type="NCBIfam" id="NF041359">
    <property type="entry name" value="GntG_guanitoxin"/>
    <property type="match status" value="1"/>
</dbReference>
<accession>A0A7S4Q254</accession>
<dbReference type="InterPro" id="IPR001597">
    <property type="entry name" value="ArAA_b-elim_lyase/Thr_aldolase"/>
</dbReference>